<accession>A0AAV4EF85</accession>
<dbReference type="InterPro" id="IPR006016">
    <property type="entry name" value="UspA"/>
</dbReference>
<dbReference type="SUPFAM" id="SSF52402">
    <property type="entry name" value="Adenine nucleotide alpha hydrolases-like"/>
    <property type="match status" value="1"/>
</dbReference>
<dbReference type="PANTHER" id="PTHR46989">
    <property type="entry name" value="USP DOMAIN-CONTAINING PROTEIN"/>
    <property type="match status" value="1"/>
</dbReference>
<dbReference type="Pfam" id="PF00582">
    <property type="entry name" value="Usp"/>
    <property type="match status" value="1"/>
</dbReference>
<dbReference type="PRINTS" id="PR01438">
    <property type="entry name" value="UNVRSLSTRESS"/>
</dbReference>
<comment type="caution">
    <text evidence="3">The sequence shown here is derived from an EMBL/GenBank/DDBJ whole genome shotgun (WGS) entry which is preliminary data.</text>
</comment>
<dbReference type="PANTHER" id="PTHR46989:SF3">
    <property type="entry name" value="USPA DOMAIN-CONTAINING PROTEIN"/>
    <property type="match status" value="1"/>
</dbReference>
<sequence length="195" mass="22232">MFGVLHCLMTLHIYPSRPLHTEQIQLIFQSITVRQPVRRSNNNIPQISSTAFSQVPISQVLTFPSSGPGKVQELIKECENKVKNIQTKYLSKMKANGIRGEFERLHGEKPGHAIIECATAKNVTFIVTGTRGQSKVRRTIMGSVSDYVIHHSPVPVLVCRHRSDHEKEKEMHRLQQEKEKLKKQQEKDKKKSESG</sequence>
<dbReference type="EMBL" id="BMAT01007185">
    <property type="protein sequence ID" value="GFR59304.1"/>
    <property type="molecule type" value="Genomic_DNA"/>
</dbReference>
<dbReference type="Proteomes" id="UP000762676">
    <property type="component" value="Unassembled WGS sequence"/>
</dbReference>
<dbReference type="AlphaFoldDB" id="A0AAV4EF85"/>
<name>A0AAV4EF85_9GAST</name>
<keyword evidence="4" id="KW-1185">Reference proteome</keyword>
<proteinExistence type="predicted"/>
<organism evidence="3 4">
    <name type="scientific">Elysia marginata</name>
    <dbReference type="NCBI Taxonomy" id="1093978"/>
    <lineage>
        <taxon>Eukaryota</taxon>
        <taxon>Metazoa</taxon>
        <taxon>Spiralia</taxon>
        <taxon>Lophotrochozoa</taxon>
        <taxon>Mollusca</taxon>
        <taxon>Gastropoda</taxon>
        <taxon>Heterobranchia</taxon>
        <taxon>Euthyneura</taxon>
        <taxon>Panpulmonata</taxon>
        <taxon>Sacoglossa</taxon>
        <taxon>Placobranchoidea</taxon>
        <taxon>Plakobranchidae</taxon>
        <taxon>Elysia</taxon>
    </lineage>
</organism>
<feature type="region of interest" description="Disordered" evidence="1">
    <location>
        <begin position="164"/>
        <end position="195"/>
    </location>
</feature>
<dbReference type="InterPro" id="IPR006015">
    <property type="entry name" value="Universal_stress_UspA"/>
</dbReference>
<evidence type="ECO:0000313" key="3">
    <source>
        <dbReference type="EMBL" id="GFR59304.1"/>
    </source>
</evidence>
<dbReference type="Gene3D" id="3.40.50.620">
    <property type="entry name" value="HUPs"/>
    <property type="match status" value="1"/>
</dbReference>
<dbReference type="InterPro" id="IPR014729">
    <property type="entry name" value="Rossmann-like_a/b/a_fold"/>
</dbReference>
<reference evidence="3 4" key="1">
    <citation type="journal article" date="2021" name="Elife">
        <title>Chloroplast acquisition without the gene transfer in kleptoplastic sea slugs, Plakobranchus ocellatus.</title>
        <authorList>
            <person name="Maeda T."/>
            <person name="Takahashi S."/>
            <person name="Yoshida T."/>
            <person name="Shimamura S."/>
            <person name="Takaki Y."/>
            <person name="Nagai Y."/>
            <person name="Toyoda A."/>
            <person name="Suzuki Y."/>
            <person name="Arimoto A."/>
            <person name="Ishii H."/>
            <person name="Satoh N."/>
            <person name="Nishiyama T."/>
            <person name="Hasebe M."/>
            <person name="Maruyama T."/>
            <person name="Minagawa J."/>
            <person name="Obokata J."/>
            <person name="Shigenobu S."/>
        </authorList>
    </citation>
    <scope>NUCLEOTIDE SEQUENCE [LARGE SCALE GENOMIC DNA]</scope>
</reference>
<evidence type="ECO:0000256" key="1">
    <source>
        <dbReference type="SAM" id="MobiDB-lite"/>
    </source>
</evidence>
<feature type="domain" description="UspA" evidence="2">
    <location>
        <begin position="74"/>
        <end position="160"/>
    </location>
</feature>
<evidence type="ECO:0000259" key="2">
    <source>
        <dbReference type="Pfam" id="PF00582"/>
    </source>
</evidence>
<gene>
    <name evidence="3" type="ORF">ElyMa_003501900</name>
</gene>
<evidence type="ECO:0000313" key="4">
    <source>
        <dbReference type="Proteomes" id="UP000762676"/>
    </source>
</evidence>
<protein>
    <submittedName>
        <fullName evidence="3">Universal stress protein A-like protein</fullName>
    </submittedName>
</protein>
<dbReference type="CDD" id="cd23659">
    <property type="entry name" value="USP_At3g01520-like"/>
    <property type="match status" value="1"/>
</dbReference>